<protein>
    <submittedName>
        <fullName evidence="2">Uncharacterized protein</fullName>
    </submittedName>
</protein>
<evidence type="ECO:0000313" key="3">
    <source>
        <dbReference type="Proteomes" id="UP000355283"/>
    </source>
</evidence>
<name>A0A4D9CYA1_9STRA</name>
<dbReference type="Proteomes" id="UP000355283">
    <property type="component" value="Unassembled WGS sequence"/>
</dbReference>
<reference evidence="2 3" key="1">
    <citation type="submission" date="2019-01" db="EMBL/GenBank/DDBJ databases">
        <title>Nuclear Genome Assembly of the Microalgal Biofuel strain Nannochloropsis salina CCMP1776.</title>
        <authorList>
            <person name="Hovde B."/>
        </authorList>
    </citation>
    <scope>NUCLEOTIDE SEQUENCE [LARGE SCALE GENOMIC DNA]</scope>
    <source>
        <strain evidence="2 3">CCMP1776</strain>
    </source>
</reference>
<organism evidence="2 3">
    <name type="scientific">Nannochloropsis salina CCMP1776</name>
    <dbReference type="NCBI Taxonomy" id="1027361"/>
    <lineage>
        <taxon>Eukaryota</taxon>
        <taxon>Sar</taxon>
        <taxon>Stramenopiles</taxon>
        <taxon>Ochrophyta</taxon>
        <taxon>Eustigmatophyceae</taxon>
        <taxon>Eustigmatales</taxon>
        <taxon>Monodopsidaceae</taxon>
        <taxon>Microchloropsis</taxon>
        <taxon>Microchloropsis salina</taxon>
    </lineage>
</organism>
<keyword evidence="3" id="KW-1185">Reference proteome</keyword>
<dbReference type="InterPro" id="IPR036291">
    <property type="entry name" value="NAD(P)-bd_dom_sf"/>
</dbReference>
<dbReference type="InterPro" id="IPR002347">
    <property type="entry name" value="SDR_fam"/>
</dbReference>
<comment type="caution">
    <text evidence="2">The sequence shown here is derived from an EMBL/GenBank/DDBJ whole genome shotgun (WGS) entry which is preliminary data.</text>
</comment>
<dbReference type="AlphaFoldDB" id="A0A4D9CYA1"/>
<dbReference type="GO" id="GO:0016491">
    <property type="term" value="F:oxidoreductase activity"/>
    <property type="evidence" value="ECO:0007669"/>
    <property type="project" value="TreeGrafter"/>
</dbReference>
<dbReference type="PANTHER" id="PTHR43313">
    <property type="entry name" value="SHORT-CHAIN DEHYDROGENASE/REDUCTASE FAMILY 9C"/>
    <property type="match status" value="1"/>
</dbReference>
<sequence>MSLENLPSCDLVMLFVRQFHHFDSPTGTSTRNDMNGDRQVTNGEKRDILLQATNNVLHLPILFDLAWYVVWAFYIAMAPFYLLCHILFSVLDTLFAIYSFARQQVKSLILFMKGKNGEAREERAILITGCDSGFGFDLAMALAAESLSCLEEEKKEGRREEPKGRRWRVYAGCLSAKGREQIIQRAPEATAHGILVPLSLDVTQASEVAAAVHRVRAECRGELFALVNNAGIGVAGLVDWMPMEHFRKIMEVNYFGMIAVSKACLPLLKKTGKQGMRRGKTSHLPSLRPQIDAPPRIVLVTSFAGLVPGQLSMGAYCASKHAAEAFGHALRSELECWGIRVPILNPTFHSTALVTAAAGSVEKAYQGMEREKQEEYGETFKEEIVRIASSVTTCASWDPSNVLRALRHATTADSPRRQYLIGMDGRFLLSPVMMLPERLVHFLTWLGSRRYRLCPAARGAGGRKGHKEE</sequence>
<proteinExistence type="predicted"/>
<keyword evidence="1" id="KW-0812">Transmembrane</keyword>
<dbReference type="Pfam" id="PF00106">
    <property type="entry name" value="adh_short"/>
    <property type="match status" value="2"/>
</dbReference>
<evidence type="ECO:0000256" key="1">
    <source>
        <dbReference type="SAM" id="Phobius"/>
    </source>
</evidence>
<accession>A0A4D9CYA1</accession>
<keyword evidence="1" id="KW-1133">Transmembrane helix</keyword>
<gene>
    <name evidence="2" type="ORF">NSK_005989</name>
</gene>
<feature type="transmembrane region" description="Helical" evidence="1">
    <location>
        <begin position="80"/>
        <end position="101"/>
    </location>
</feature>
<dbReference type="GO" id="GO:0008202">
    <property type="term" value="P:steroid metabolic process"/>
    <property type="evidence" value="ECO:0007669"/>
    <property type="project" value="TreeGrafter"/>
</dbReference>
<dbReference type="OrthoDB" id="5296at2759"/>
<dbReference type="SUPFAM" id="SSF51735">
    <property type="entry name" value="NAD(P)-binding Rossmann-fold domains"/>
    <property type="match status" value="1"/>
</dbReference>
<dbReference type="EMBL" id="SDOX01000096">
    <property type="protein sequence ID" value="TFJ82563.1"/>
    <property type="molecule type" value="Genomic_DNA"/>
</dbReference>
<dbReference type="Gene3D" id="3.40.50.720">
    <property type="entry name" value="NAD(P)-binding Rossmann-like Domain"/>
    <property type="match status" value="1"/>
</dbReference>
<evidence type="ECO:0000313" key="2">
    <source>
        <dbReference type="EMBL" id="TFJ82563.1"/>
    </source>
</evidence>
<dbReference type="PRINTS" id="PR00081">
    <property type="entry name" value="GDHRDH"/>
</dbReference>
<feature type="transmembrane region" description="Helical" evidence="1">
    <location>
        <begin position="55"/>
        <end position="74"/>
    </location>
</feature>
<dbReference type="PANTHER" id="PTHR43313:SF1">
    <property type="entry name" value="3BETA-HYDROXYSTEROID DEHYDROGENASE DHS-16"/>
    <property type="match status" value="1"/>
</dbReference>
<keyword evidence="1" id="KW-0472">Membrane</keyword>